<keyword evidence="7" id="KW-0449">Lipoprotein</keyword>
<proteinExistence type="inferred from homology"/>
<dbReference type="Proteomes" id="UP000594638">
    <property type="component" value="Unassembled WGS sequence"/>
</dbReference>
<keyword evidence="10" id="KW-1185">Reference proteome</keyword>
<evidence type="ECO:0000256" key="5">
    <source>
        <dbReference type="ARBA" id="ARBA00022729"/>
    </source>
</evidence>
<evidence type="ECO:0000256" key="1">
    <source>
        <dbReference type="ARBA" id="ARBA00004609"/>
    </source>
</evidence>
<evidence type="ECO:0000256" key="6">
    <source>
        <dbReference type="ARBA" id="ARBA00023136"/>
    </source>
</evidence>
<comment type="subcellular location">
    <subcellularLocation>
        <location evidence="1">Cell membrane</location>
        <topology evidence="1">Lipid-anchor</topology>
        <topology evidence="1">GPI-anchor</topology>
    </subcellularLocation>
</comment>
<keyword evidence="3" id="KW-1003">Cell membrane</keyword>
<dbReference type="OrthoDB" id="912763at2759"/>
<dbReference type="EMBL" id="CACTIH010009165">
    <property type="protein sequence ID" value="CAA3026551.1"/>
    <property type="molecule type" value="Genomic_DNA"/>
</dbReference>
<sequence>MRTILSGTSSRFVFFYLGCHALKEYRFIYIDLQKRLWVHILKLGGAYNKNAASLRRRCGGHCSIFSTTTNAHNITSILAKFSEFSTFNHYLTETHLAEDINNQKTITVCAVDNVGMSDLISKHLPISGIKNVLSLHALLDYFETKKLHQITNGTATKSSLKLPWLVLQKIHMRMLLMVY</sequence>
<dbReference type="PANTHER" id="PTHR32382">
    <property type="entry name" value="FASCICLIN-LIKE ARABINOGALACTAN PROTEIN"/>
    <property type="match status" value="1"/>
</dbReference>
<evidence type="ECO:0000256" key="7">
    <source>
        <dbReference type="ARBA" id="ARBA00023288"/>
    </source>
</evidence>
<keyword evidence="4" id="KW-0325">Glycoprotein</keyword>
<evidence type="ECO:0000313" key="10">
    <source>
        <dbReference type="Proteomes" id="UP000594638"/>
    </source>
</evidence>
<dbReference type="InterPro" id="IPR033254">
    <property type="entry name" value="Plant_FLA"/>
</dbReference>
<comment type="caution">
    <text evidence="9">The sequence shown here is derived from an EMBL/GenBank/DDBJ whole genome shotgun (WGS) entry which is preliminary data.</text>
</comment>
<evidence type="ECO:0000256" key="2">
    <source>
        <dbReference type="ARBA" id="ARBA00007843"/>
    </source>
</evidence>
<dbReference type="AlphaFoldDB" id="A0A8S0UZY1"/>
<dbReference type="GO" id="GO:0005886">
    <property type="term" value="C:plasma membrane"/>
    <property type="evidence" value="ECO:0007669"/>
    <property type="project" value="UniProtKB-SubCell"/>
</dbReference>
<dbReference type="Gramene" id="OE9A071216T1">
    <property type="protein sequence ID" value="OE9A071216C1"/>
    <property type="gene ID" value="OE9A071216"/>
</dbReference>
<dbReference type="InterPro" id="IPR036378">
    <property type="entry name" value="FAS1_dom_sf"/>
</dbReference>
<dbReference type="Gene3D" id="2.30.180.10">
    <property type="entry name" value="FAS1 domain"/>
    <property type="match status" value="1"/>
</dbReference>
<name>A0A8S0UZY1_OLEEU</name>
<dbReference type="PANTHER" id="PTHR32382:SF4">
    <property type="entry name" value="FASCICLIN-LIKE ARABINOGALACTAN PROTEIN 1"/>
    <property type="match status" value="1"/>
</dbReference>
<dbReference type="PROSITE" id="PS50213">
    <property type="entry name" value="FAS1"/>
    <property type="match status" value="1"/>
</dbReference>
<keyword evidence="6" id="KW-0472">Membrane</keyword>
<comment type="similarity">
    <text evidence="2">Belongs to the fasciclin-like AGP family.</text>
</comment>
<gene>
    <name evidence="9" type="ORF">OLEA9_A071216</name>
</gene>
<evidence type="ECO:0000256" key="3">
    <source>
        <dbReference type="ARBA" id="ARBA00022475"/>
    </source>
</evidence>
<accession>A0A8S0UZY1</accession>
<protein>
    <submittedName>
        <fullName evidence="9">Fasciclin-like arabinogalactan 1</fullName>
    </submittedName>
</protein>
<dbReference type="SUPFAM" id="SSF82153">
    <property type="entry name" value="FAS1 domain"/>
    <property type="match status" value="1"/>
</dbReference>
<dbReference type="InterPro" id="IPR000782">
    <property type="entry name" value="FAS1_domain"/>
</dbReference>
<evidence type="ECO:0000313" key="9">
    <source>
        <dbReference type="EMBL" id="CAA3026551.1"/>
    </source>
</evidence>
<reference evidence="9 10" key="1">
    <citation type="submission" date="2019-12" db="EMBL/GenBank/DDBJ databases">
        <authorList>
            <person name="Alioto T."/>
            <person name="Alioto T."/>
            <person name="Gomez Garrido J."/>
        </authorList>
    </citation>
    <scope>NUCLEOTIDE SEQUENCE [LARGE SCALE GENOMIC DNA]</scope>
</reference>
<keyword evidence="4" id="KW-0336">GPI-anchor</keyword>
<evidence type="ECO:0000259" key="8">
    <source>
        <dbReference type="PROSITE" id="PS50213"/>
    </source>
</evidence>
<evidence type="ECO:0000256" key="4">
    <source>
        <dbReference type="ARBA" id="ARBA00022622"/>
    </source>
</evidence>
<dbReference type="GO" id="GO:0098552">
    <property type="term" value="C:side of membrane"/>
    <property type="evidence" value="ECO:0007669"/>
    <property type="project" value="UniProtKB-KW"/>
</dbReference>
<feature type="domain" description="FAS1" evidence="8">
    <location>
        <begin position="71"/>
        <end position="179"/>
    </location>
</feature>
<keyword evidence="5" id="KW-0732">Signal</keyword>
<organism evidence="9 10">
    <name type="scientific">Olea europaea subsp. europaea</name>
    <dbReference type="NCBI Taxonomy" id="158383"/>
    <lineage>
        <taxon>Eukaryota</taxon>
        <taxon>Viridiplantae</taxon>
        <taxon>Streptophyta</taxon>
        <taxon>Embryophyta</taxon>
        <taxon>Tracheophyta</taxon>
        <taxon>Spermatophyta</taxon>
        <taxon>Magnoliopsida</taxon>
        <taxon>eudicotyledons</taxon>
        <taxon>Gunneridae</taxon>
        <taxon>Pentapetalae</taxon>
        <taxon>asterids</taxon>
        <taxon>lamiids</taxon>
        <taxon>Lamiales</taxon>
        <taxon>Oleaceae</taxon>
        <taxon>Oleeae</taxon>
        <taxon>Olea</taxon>
    </lineage>
</organism>